<dbReference type="InterPro" id="IPR028974">
    <property type="entry name" value="TSP_type-3_rpt"/>
</dbReference>
<feature type="compositionally biased region" description="Basic and acidic residues" evidence="3">
    <location>
        <begin position="399"/>
        <end position="412"/>
    </location>
</feature>
<evidence type="ECO:0000313" key="4">
    <source>
        <dbReference type="EMBL" id="QDG51286.1"/>
    </source>
</evidence>
<feature type="region of interest" description="Disordered" evidence="3">
    <location>
        <begin position="1"/>
        <end position="21"/>
    </location>
</feature>
<sequence length="529" mass="57196">MIRTARPSTRHLVRRGGKSGQGANIDCPSICRSQVWRPVVLLQRLYSYMEYRLRLFEGAGARQSIGTPRPNLLVCAATKLFYAKSRQFSQSSSRMKHHSYVLALALALGSVACSDDAPDSKTDSGVEQSDATDTTGADSTTPDTSPDPDVGPDAPSNDIPAEITTAGASFGGTIPAGGKIDVDLIANDGDRIVAWLRIDGEPAWNPSVSIFRPGDAQALVWGNPQGDVDAHIPYNESELDGGWEFFSGGRFTLTLENFADVDGRFTFELTCKSGPCNDTNDQDDDGIPDAVDNCITTPNTEQVDDDGDGLGNACDPDAGNDPYEGLTNADLENALRADHQGHVSVGYDEARDHMFATVDNRDGSVECVYTGQTIQTSSSGDAYTQDFNTEHTWPQSRGAGDEPAKSDLHHLFPTDSSANSRRSANFFGNVTSNVSWSEGGSKLGEDSSGEVRFEPRDEHKGNVARALFYFAVMYGGDIPAHEEQTIRQWHTADPVDAAERERNGAVAGIQNSRNPFIDRPDLVERIGDF</sequence>
<evidence type="ECO:0000256" key="1">
    <source>
        <dbReference type="ARBA" id="ARBA00022722"/>
    </source>
</evidence>
<dbReference type="Pfam" id="PF04231">
    <property type="entry name" value="Endonuclease_1"/>
    <property type="match status" value="1"/>
</dbReference>
<feature type="compositionally biased region" description="Low complexity" evidence="3">
    <location>
        <begin position="131"/>
        <end position="153"/>
    </location>
</feature>
<evidence type="ECO:0000313" key="5">
    <source>
        <dbReference type="Proteomes" id="UP000315995"/>
    </source>
</evidence>
<accession>A0A5B8Y5G4</accession>
<protein>
    <recommendedName>
        <fullName evidence="6">Endonuclease I</fullName>
    </recommendedName>
</protein>
<dbReference type="PANTHER" id="PTHR33607">
    <property type="entry name" value="ENDONUCLEASE-1"/>
    <property type="match status" value="1"/>
</dbReference>
<accession>A0A4Y6PSH4</accession>
<dbReference type="GO" id="GO:0005509">
    <property type="term" value="F:calcium ion binding"/>
    <property type="evidence" value="ECO:0007669"/>
    <property type="project" value="InterPro"/>
</dbReference>
<dbReference type="Gene3D" id="4.10.1080.10">
    <property type="entry name" value="TSP type-3 repeat"/>
    <property type="match status" value="1"/>
</dbReference>
<feature type="region of interest" description="Disordered" evidence="3">
    <location>
        <begin position="388"/>
        <end position="418"/>
    </location>
</feature>
<feature type="compositionally biased region" description="Basic residues" evidence="3">
    <location>
        <begin position="8"/>
        <end position="17"/>
    </location>
</feature>
<dbReference type="GO" id="GO:0004518">
    <property type="term" value="F:nuclease activity"/>
    <property type="evidence" value="ECO:0007669"/>
    <property type="project" value="UniProtKB-KW"/>
</dbReference>
<reference evidence="4 5" key="1">
    <citation type="submission" date="2019-06" db="EMBL/GenBank/DDBJ databases">
        <title>Persicimonas caeni gen. nov., sp. nov., a predatory bacterium isolated from solar saltern.</title>
        <authorList>
            <person name="Wang S."/>
        </authorList>
    </citation>
    <scope>NUCLEOTIDE SEQUENCE [LARGE SCALE GENOMIC DNA]</scope>
    <source>
        <strain evidence="4 5">YN101</strain>
    </source>
</reference>
<dbReference type="SUPFAM" id="SSF54060">
    <property type="entry name" value="His-Me finger endonucleases"/>
    <property type="match status" value="1"/>
</dbReference>
<gene>
    <name evidence="4" type="ORF">FIV42_11195</name>
</gene>
<keyword evidence="2" id="KW-0378">Hydrolase</keyword>
<organism evidence="4 5">
    <name type="scientific">Persicimonas caeni</name>
    <dbReference type="NCBI Taxonomy" id="2292766"/>
    <lineage>
        <taxon>Bacteria</taxon>
        <taxon>Deltaproteobacteria</taxon>
        <taxon>Bradymonadales</taxon>
        <taxon>Bradymonadaceae</taxon>
        <taxon>Persicimonas</taxon>
    </lineage>
</organism>
<evidence type="ECO:0000256" key="2">
    <source>
        <dbReference type="ARBA" id="ARBA00022801"/>
    </source>
</evidence>
<dbReference type="InterPro" id="IPR044925">
    <property type="entry name" value="His-Me_finger_sf"/>
</dbReference>
<dbReference type="PANTHER" id="PTHR33607:SF2">
    <property type="entry name" value="ENDONUCLEASE-1"/>
    <property type="match status" value="1"/>
</dbReference>
<dbReference type="SUPFAM" id="SSF103647">
    <property type="entry name" value="TSP type-3 repeat"/>
    <property type="match status" value="1"/>
</dbReference>
<dbReference type="Proteomes" id="UP000315995">
    <property type="component" value="Chromosome"/>
</dbReference>
<name>A0A4Y6PSH4_PERCE</name>
<dbReference type="GO" id="GO:0016787">
    <property type="term" value="F:hydrolase activity"/>
    <property type="evidence" value="ECO:0007669"/>
    <property type="project" value="UniProtKB-KW"/>
</dbReference>
<keyword evidence="5" id="KW-1185">Reference proteome</keyword>
<dbReference type="InterPro" id="IPR007346">
    <property type="entry name" value="Endonuclease-I"/>
</dbReference>
<proteinExistence type="predicted"/>
<dbReference type="OrthoDB" id="5526509at2"/>
<evidence type="ECO:0000256" key="3">
    <source>
        <dbReference type="SAM" id="MobiDB-lite"/>
    </source>
</evidence>
<dbReference type="EMBL" id="CP041186">
    <property type="protein sequence ID" value="QDG51286.1"/>
    <property type="molecule type" value="Genomic_DNA"/>
</dbReference>
<evidence type="ECO:0008006" key="6">
    <source>
        <dbReference type="Google" id="ProtNLM"/>
    </source>
</evidence>
<dbReference type="AlphaFoldDB" id="A0A4Y6PSH4"/>
<feature type="region of interest" description="Disordered" evidence="3">
    <location>
        <begin position="117"/>
        <end position="170"/>
    </location>
</feature>
<keyword evidence="1" id="KW-0540">Nuclease</keyword>